<evidence type="ECO:0000259" key="6">
    <source>
        <dbReference type="Pfam" id="PF19278"/>
    </source>
</evidence>
<accession>A0A1H6F316</accession>
<feature type="domain" description="Hydantoinase A/oxoprolinase" evidence="3">
    <location>
        <begin position="208"/>
        <end position="495"/>
    </location>
</feature>
<dbReference type="OrthoDB" id="9768323at2"/>
<dbReference type="InterPro" id="IPR045079">
    <property type="entry name" value="Oxoprolinase-like"/>
</dbReference>
<dbReference type="Pfam" id="PF19278">
    <property type="entry name" value="Hydant_A_C"/>
    <property type="match status" value="1"/>
</dbReference>
<dbReference type="Pfam" id="PF02538">
    <property type="entry name" value="Hydantoinase_B"/>
    <property type="match status" value="1"/>
</dbReference>
<dbReference type="EC" id="6.4.1.8" evidence="7"/>
<feature type="domain" description="Hydantoinase B/oxoprolinase" evidence="4">
    <location>
        <begin position="721"/>
        <end position="1224"/>
    </location>
</feature>
<evidence type="ECO:0000256" key="2">
    <source>
        <dbReference type="SAM" id="MobiDB-lite"/>
    </source>
</evidence>
<dbReference type="AlphaFoldDB" id="A0A1H6F316"/>
<feature type="domain" description="Acetophenone carboxylase-like C-terminal" evidence="6">
    <location>
        <begin position="524"/>
        <end position="694"/>
    </location>
</feature>
<dbReference type="EMBL" id="FMSV02000059">
    <property type="protein sequence ID" value="SEH04558.1"/>
    <property type="molecule type" value="Genomic_DNA"/>
</dbReference>
<dbReference type="GO" id="GO:0017168">
    <property type="term" value="F:5-oxoprolinase (ATP-hydrolyzing) activity"/>
    <property type="evidence" value="ECO:0007669"/>
    <property type="project" value="TreeGrafter"/>
</dbReference>
<organism evidence="7 8">
    <name type="scientific">Candidatus Venteria ishoeyi</name>
    <dbReference type="NCBI Taxonomy" id="1899563"/>
    <lineage>
        <taxon>Bacteria</taxon>
        <taxon>Pseudomonadati</taxon>
        <taxon>Pseudomonadota</taxon>
        <taxon>Gammaproteobacteria</taxon>
        <taxon>Thiotrichales</taxon>
        <taxon>Thiotrichaceae</taxon>
        <taxon>Venteria</taxon>
    </lineage>
</organism>
<dbReference type="GO" id="GO:0005829">
    <property type="term" value="C:cytosol"/>
    <property type="evidence" value="ECO:0007669"/>
    <property type="project" value="TreeGrafter"/>
</dbReference>
<proteinExistence type="inferred from homology"/>
<sequence>MTATTNKWQFWIDRGGTFTDVIACDPQGQLHSHKLLSENPRFYNNAALQGIRDILHLDTQQAIPVEVIGDVRMGTTLGTNALLEHKGAPLALAITQGFADALRIAYQNRPDIFALHIQLPAALYQQVVEIEERISASSEVIKPLNREKIRIDLQATYDKGIRALAIVCMHAYAYPEHESTVAEIAREIGFTQVSASHEVSPLIKLVARGDTTLVDAYLTPVLQAYVDGVSQQLDENTLFFMQSNGGLVRARQFRGRDSILSGPAGGIVGMARTGVEAGFERLIGFDMGGTSTDVSHYAGSFERNLETQLAGIRLRVPMLNIHTVAAGGGSILHFDGLSFQVGPDSAGSNPGPACYRNGGPLTVTDCNVLLGKIQPQFFPQVFGSQQNQALDVATVSHLFQELAQEVSQSTGKAHTPEQVAEGFLQIAVENMAQAIKKISTQNGYDVSRYTLCCFGGAGGQHACQVADALGMQQILVHPLAGVLSAYGMGLAELRSLHERSLELPLNPDASKRPSRFLKPGSSQSQQNDDVLTVLQQTHREQCEIVKKDLQQQGVTGTAIALESRLHIRYSGTDTTLTVTYNEDFSQLKADFEHLHQQQYGFIQPEKNLELAALVVEGIEIRDTHPDQASAFDMVKPSTSAPQSIAEISIFTQGAFHHAPLYQRTDLPVGFKLDGVAVILEATGTNLVEPGWQAEVTPEKNLLLRRILPLAKCINDQHTAVDPVRLEIFNNLFMSIAEQMGLTLANTATSVNIKERLDFSCAIFDRNGQLVANAPHVPVHLGSMGDSVAAVLQQDMQAGDVFVLNNPYAGGTHLPDVTVVTPVFLPEQVQADFYLASRGHHADIGGISPGSMPPHSQHIAQEGVLIQCFKLVANGVFQETKLRRMLADNPYPARNPEQNIADLHAQIAANHKGRLELEKLLLQFDKATVHAYMQHIQDNAETQVRRILGKLQDGEFTYPLDNGKHIQVKIRINQTQQTASIDFTGTSAQQADGNFNAPASVCKAAVLYVFRTLVPMPIPLNAGCLKPLQIIIPPGSLLNPTYPAAVVAGNVETSQAVTDALYGALGVLAGSQGTMNNFTFGNQDYQYYETLCGGTGAGPDFPGADAVHSHMTNSRLTDPEVLETRFPVRLDSFRIRRDSGGSGQQPGGDGVERRLCFLQPMQAAILSGHRTLPPHGLAGGGSGKTGENRVERIDGKIEKLGGTAEVDMQAGDVFVIKTPGGGGFGGRIPKI</sequence>
<feature type="region of interest" description="Disordered" evidence="2">
    <location>
        <begin position="504"/>
        <end position="528"/>
    </location>
</feature>
<evidence type="ECO:0000259" key="5">
    <source>
        <dbReference type="Pfam" id="PF05378"/>
    </source>
</evidence>
<keyword evidence="7" id="KW-0436">Ligase</keyword>
<evidence type="ECO:0000313" key="7">
    <source>
        <dbReference type="EMBL" id="SEH04558.1"/>
    </source>
</evidence>
<evidence type="ECO:0000259" key="3">
    <source>
        <dbReference type="Pfam" id="PF01968"/>
    </source>
</evidence>
<dbReference type="Pfam" id="PF01968">
    <property type="entry name" value="Hydantoinase_A"/>
    <property type="match status" value="1"/>
</dbReference>
<comment type="similarity">
    <text evidence="1">Belongs to the oxoprolinase family.</text>
</comment>
<evidence type="ECO:0000259" key="4">
    <source>
        <dbReference type="Pfam" id="PF02538"/>
    </source>
</evidence>
<feature type="domain" description="Hydantoinase/oxoprolinase N-terminal" evidence="5">
    <location>
        <begin position="10"/>
        <end position="189"/>
    </location>
</feature>
<dbReference type="InterPro" id="IPR003692">
    <property type="entry name" value="Hydantoinase_B"/>
</dbReference>
<dbReference type="RefSeq" id="WP_103918611.1">
    <property type="nucleotide sequence ID" value="NZ_FMSV02000059.1"/>
</dbReference>
<dbReference type="GO" id="GO:0016874">
    <property type="term" value="F:ligase activity"/>
    <property type="evidence" value="ECO:0007669"/>
    <property type="project" value="UniProtKB-KW"/>
</dbReference>
<dbReference type="Proteomes" id="UP000236724">
    <property type="component" value="Unassembled WGS sequence"/>
</dbReference>
<dbReference type="InterPro" id="IPR008040">
    <property type="entry name" value="Hydant_A_N"/>
</dbReference>
<dbReference type="Pfam" id="PF05378">
    <property type="entry name" value="Hydant_A_N"/>
    <property type="match status" value="1"/>
</dbReference>
<dbReference type="GO" id="GO:0006749">
    <property type="term" value="P:glutathione metabolic process"/>
    <property type="evidence" value="ECO:0007669"/>
    <property type="project" value="TreeGrafter"/>
</dbReference>
<gene>
    <name evidence="7" type="primary">apc3</name>
    <name evidence="7" type="ORF">MBHS_00405</name>
</gene>
<keyword evidence="8" id="KW-1185">Reference proteome</keyword>
<name>A0A1H6F316_9GAMM</name>
<dbReference type="PANTHER" id="PTHR11365">
    <property type="entry name" value="5-OXOPROLINASE RELATED"/>
    <property type="match status" value="1"/>
</dbReference>
<dbReference type="InterPro" id="IPR002821">
    <property type="entry name" value="Hydantoinase_A"/>
</dbReference>
<evidence type="ECO:0000256" key="1">
    <source>
        <dbReference type="ARBA" id="ARBA00010403"/>
    </source>
</evidence>
<protein>
    <submittedName>
        <fullName evidence="7">Acetophenone carboxylase gamma subunit</fullName>
        <ecNumber evidence="7">6.4.1.8</ecNumber>
    </submittedName>
</protein>
<reference evidence="7 8" key="1">
    <citation type="submission" date="2016-10" db="EMBL/GenBank/DDBJ databases">
        <authorList>
            <person name="de Groot N.N."/>
        </authorList>
    </citation>
    <scope>NUCLEOTIDE SEQUENCE [LARGE SCALE GENOMIC DNA]</scope>
    <source>
        <strain evidence="7">MBHS1</strain>
    </source>
</reference>
<dbReference type="InterPro" id="IPR049517">
    <property type="entry name" value="ACX-like_C"/>
</dbReference>
<dbReference type="PANTHER" id="PTHR11365:SF23">
    <property type="entry name" value="HYPOTHETICAL 5-OXOPROLINASE (EUROFUNG)-RELATED"/>
    <property type="match status" value="1"/>
</dbReference>
<evidence type="ECO:0000313" key="8">
    <source>
        <dbReference type="Proteomes" id="UP000236724"/>
    </source>
</evidence>